<protein>
    <submittedName>
        <fullName evidence="1">Uncharacterized protein</fullName>
    </submittedName>
</protein>
<reference evidence="1" key="1">
    <citation type="submission" date="2015-07" db="EMBL/GenBank/DDBJ databases">
        <title>Adaptation to a free-living lifestyle via gene acquisitions in the diplomonad Trepomonas sp. PC1.</title>
        <authorList>
            <person name="Xu F."/>
            <person name="Jerlstrom-Hultqvist J."/>
            <person name="Kolisko M."/>
            <person name="Simpson A.G.B."/>
            <person name="Roger A.J."/>
            <person name="Svard S.G."/>
            <person name="Andersson J.O."/>
        </authorList>
    </citation>
    <scope>NUCLEOTIDE SEQUENCE</scope>
    <source>
        <strain evidence="1">PC1</strain>
    </source>
</reference>
<gene>
    <name evidence="1" type="ORF">TPC1_12896</name>
</gene>
<evidence type="ECO:0000313" key="1">
    <source>
        <dbReference type="EMBL" id="JAP94446.1"/>
    </source>
</evidence>
<dbReference type="AlphaFoldDB" id="A0A146KG46"/>
<organism evidence="1">
    <name type="scientific">Trepomonas sp. PC1</name>
    <dbReference type="NCBI Taxonomy" id="1076344"/>
    <lineage>
        <taxon>Eukaryota</taxon>
        <taxon>Metamonada</taxon>
        <taxon>Diplomonadida</taxon>
        <taxon>Hexamitidae</taxon>
        <taxon>Hexamitinae</taxon>
        <taxon>Trepomonas</taxon>
    </lineage>
</organism>
<sequence>QNFNVVRSVFEKATQYCDKIFSKLQIGAELKQYAHQFNQYYIKFVDIVKSVENLDFPTLNISKYDKFDKISSDVVENQSQACQEENDDILNSLYQQISGLEIAQTREQILEQCRLAVNIDLHLAEYGSQIQHYAKTDLPAKIFAITQKLVSAEQITQKQLLDLTTHPGFIACIRIIYRFRKSAENLRKMAFQEAFFEAMGKILAWFTDFFILQHKQTKNAQVFETVQMIVEMLNKFLMFNGFDFAMLLFRLGIVSTLVQSLVHEEIFNESENLGVKTVLTIYYSLEFVSKLFNLNYQTAQRTQFKDLMKNNAEILFVVLKNNVLNSHLNSMNKNYIVQCLNYSIALILMFDSQMIKYLFRNKKQIMDIIKPIMNKNEQNKDLTIETVSSTMSLIGSFIWAAQHFHDAFPQNENQEIQYFISQNFYNEKILQYFTNTSLSHMFSNYDPIQFNLIYIASAIVYYIDSYQQKQELLDNMMFYLWSIFRYKLNGLSVLNIVTIVFDILQMHEKTSVLCGQLFVQGFIGIQSRAEKYWVNQERVQNAIQSLTISINSVIDDFSNQKYCNNQRIDKEILKIAYLLILEKNFTFNIQAINSFFKFEPLKTQIIVQSGFAGLFQQNSELDILPQSLSSYIVEILTFNKTELSANLFIVTFLKLIQKAQFNEPIHLVIKKQLAVLSKQLFEGTDYWETKNNFVISHIKKELLRTQTALIKSNVQLPDFIIELKRENLVFFDSIYTFKKYLDIKEDVVYGEFLLRSGLWFQIVQNLNHSDWKTLATMIGPFDLGVIFVQQMRILKKCKIEVQSQLCGRLVSCFTSCMEQIEKMLQSDLEIEEVKRLKVMKYLAVVSILLQDETYEQLHKAAFSIIQTQKFNVQRYGYISNQQGMLAQKQLNLTSLNSSLVQIVINLHEPYIIQSLQPQPEHLLFDESKVKQICEIFGLVPLLIHLDQIVLIGQQTPKYSRTFLLFFNNFLKNNQYDCSRHESNMLLEQAIRSICVLQVRAADLVDVCFEAILLLSNFSSLQPSSLLLINENNFLSNYIDFLDEKRAANIQYLQSQHDLILKAVQKIKANSQNQMFNPFLLKCTQFIVKNKHQKLIQTSLVIISHLLRFPDLFQEVVQQCEQFLFENVFQQEFVLAAVQYLKQILTQQPFNQKLTTQIVVQLLGSDFLNKTAVEQILQVNIDNFDKTALMEIQKFKFMQIDEIEEELGQKISEFYDQKIFLRKDSIWRAEAGKKGGWALK</sequence>
<proteinExistence type="predicted"/>
<dbReference type="EMBL" id="GDID01002160">
    <property type="protein sequence ID" value="JAP94446.1"/>
    <property type="molecule type" value="Transcribed_RNA"/>
</dbReference>
<accession>A0A146KG46</accession>
<name>A0A146KG46_9EUKA</name>
<feature type="non-terminal residue" evidence="1">
    <location>
        <position position="1"/>
    </location>
</feature>